<feature type="domain" description="Protein kinase" evidence="2">
    <location>
        <begin position="188"/>
        <end position="456"/>
    </location>
</feature>
<organism evidence="3 4">
    <name type="scientific">Rhizoctonia solani</name>
    <dbReference type="NCBI Taxonomy" id="456999"/>
    <lineage>
        <taxon>Eukaryota</taxon>
        <taxon>Fungi</taxon>
        <taxon>Dikarya</taxon>
        <taxon>Basidiomycota</taxon>
        <taxon>Agaricomycotina</taxon>
        <taxon>Agaricomycetes</taxon>
        <taxon>Cantharellales</taxon>
        <taxon>Ceratobasidiaceae</taxon>
        <taxon>Rhizoctonia</taxon>
    </lineage>
</organism>
<dbReference type="PROSITE" id="PS50011">
    <property type="entry name" value="PROTEIN_KINASE_DOM"/>
    <property type="match status" value="1"/>
</dbReference>
<dbReference type="InterPro" id="IPR051681">
    <property type="entry name" value="Ser/Thr_Kinases-Pseudokinases"/>
</dbReference>
<dbReference type="InterPro" id="IPR008271">
    <property type="entry name" value="Ser/Thr_kinase_AS"/>
</dbReference>
<reference evidence="3" key="1">
    <citation type="submission" date="2021-01" db="EMBL/GenBank/DDBJ databases">
        <authorList>
            <person name="Kaushik A."/>
        </authorList>
    </citation>
    <scope>NUCLEOTIDE SEQUENCE</scope>
    <source>
        <strain evidence="3">AG1-1C</strain>
    </source>
</reference>
<evidence type="ECO:0000313" key="4">
    <source>
        <dbReference type="Proteomes" id="UP000663846"/>
    </source>
</evidence>
<sequence length="690" mass="77060">MEDGASRAGRGITNSAHRTAISRKDDRGLAVDRVFEPLLAGMRDPLSLANIIAELTPVPFIGSLTYNISSLTSTLEEIQERAQYYSQLKRVIAFIKYWTIKSEVQHLFGKLDSCLIEFFYIADASPQSQGPSDPQSPQLQEAGGTELAEGSVPWDEDFIGRETTLENAITSLAKHGCADLTTSINLDACSPFPVSGGGFCDVYRGKIYDGRSVAIKSLRVFDGPEMDAQRQKLLKRAAREVYQWSKLNHPNVMPLLGLAIFHGRLSMLSEWMDNGTLSTYLRLHPDTNRINMCVEICQGLLYIHDRGMIHGDLKAANVMVSSTGIALVTDFGSARLKDITLKFSNTTGVPISLRWAAPELLRDDNTSQLSKETDIWAYGIVYDVVKLQEVMTGTVPFSELNDNQVLMAVGMKNKSPSRPTENLDDGLWDIMKSCWASDPQKRPTINMISEYLSMFLGGNPLPLWVDHESYSGSRMEAIIPTNIPAFDLETPLDPAFAPDIPLTPDTIHLFRPLTPIGSRFDSIPLLPSNQELRSPGVNLEDGVYYIRCYRYDMEAMCPGPSNPDQRIVTSPVLELITSIDCKWKLNRLDQSNIYEIFNVQWKRFAGNDFNTGSSEEGSVIATEASSKWAIDHVEGTSFTIKHTEHDTYWRLTSSTDPPTIALRPASGKEHHWRFEPVEDLVQLSLPRLQL</sequence>
<dbReference type="SMART" id="SM00220">
    <property type="entry name" value="S_TKc"/>
    <property type="match status" value="1"/>
</dbReference>
<dbReference type="Gene3D" id="1.10.510.10">
    <property type="entry name" value="Transferase(Phosphotransferase) domain 1"/>
    <property type="match status" value="1"/>
</dbReference>
<dbReference type="GO" id="GO:0005524">
    <property type="term" value="F:ATP binding"/>
    <property type="evidence" value="ECO:0007669"/>
    <property type="project" value="InterPro"/>
</dbReference>
<name>A0A8H3GE74_9AGAM</name>
<evidence type="ECO:0000256" key="1">
    <source>
        <dbReference type="SAM" id="MobiDB-lite"/>
    </source>
</evidence>
<dbReference type="PROSITE" id="PS00108">
    <property type="entry name" value="PROTEIN_KINASE_ST"/>
    <property type="match status" value="1"/>
</dbReference>
<dbReference type="EMBL" id="CAJMWS010000457">
    <property type="protein sequence ID" value="CAE6445184.1"/>
    <property type="molecule type" value="Genomic_DNA"/>
</dbReference>
<comment type="caution">
    <text evidence="3">The sequence shown here is derived from an EMBL/GenBank/DDBJ whole genome shotgun (WGS) entry which is preliminary data.</text>
</comment>
<evidence type="ECO:0000313" key="3">
    <source>
        <dbReference type="EMBL" id="CAE6445184.1"/>
    </source>
</evidence>
<dbReference type="InterPro" id="IPR011009">
    <property type="entry name" value="Kinase-like_dom_sf"/>
</dbReference>
<dbReference type="SUPFAM" id="SSF56112">
    <property type="entry name" value="Protein kinase-like (PK-like)"/>
    <property type="match status" value="1"/>
</dbReference>
<gene>
    <name evidence="3" type="ORF">RDB_LOCUS136845</name>
</gene>
<dbReference type="GO" id="GO:0004674">
    <property type="term" value="F:protein serine/threonine kinase activity"/>
    <property type="evidence" value="ECO:0007669"/>
    <property type="project" value="TreeGrafter"/>
</dbReference>
<dbReference type="PRINTS" id="PR00109">
    <property type="entry name" value="TYRKINASE"/>
</dbReference>
<feature type="region of interest" description="Disordered" evidence="1">
    <location>
        <begin position="126"/>
        <end position="148"/>
    </location>
</feature>
<dbReference type="Pfam" id="PF07714">
    <property type="entry name" value="PK_Tyr_Ser-Thr"/>
    <property type="match status" value="1"/>
</dbReference>
<accession>A0A8H3GE74</accession>
<dbReference type="Gene3D" id="2.80.10.50">
    <property type="match status" value="1"/>
</dbReference>
<dbReference type="PANTHER" id="PTHR44329">
    <property type="entry name" value="SERINE/THREONINE-PROTEIN KINASE TNNI3K-RELATED"/>
    <property type="match status" value="1"/>
</dbReference>
<feature type="compositionally biased region" description="Low complexity" evidence="1">
    <location>
        <begin position="126"/>
        <end position="138"/>
    </location>
</feature>
<proteinExistence type="predicted"/>
<dbReference type="InterPro" id="IPR001245">
    <property type="entry name" value="Ser-Thr/Tyr_kinase_cat_dom"/>
</dbReference>
<dbReference type="InterPro" id="IPR000719">
    <property type="entry name" value="Prot_kinase_dom"/>
</dbReference>
<dbReference type="AlphaFoldDB" id="A0A8H3GE74"/>
<protein>
    <recommendedName>
        <fullName evidence="2">Protein kinase domain-containing protein</fullName>
    </recommendedName>
</protein>
<evidence type="ECO:0000259" key="2">
    <source>
        <dbReference type="PROSITE" id="PS50011"/>
    </source>
</evidence>
<dbReference type="Proteomes" id="UP000663846">
    <property type="component" value="Unassembled WGS sequence"/>
</dbReference>